<dbReference type="Gene3D" id="3.10.20.120">
    <property type="match status" value="1"/>
</dbReference>
<dbReference type="InterPro" id="IPR006123">
    <property type="entry name" value="Toxin_b-grasp_Staph/Strep"/>
</dbReference>
<dbReference type="EMBL" id="CVOQ01000036">
    <property type="protein sequence ID" value="CRI18398.1"/>
    <property type="molecule type" value="Genomic_DNA"/>
</dbReference>
<keyword evidence="5" id="KW-0260">Enterotoxin</keyword>
<dbReference type="Pfam" id="PF01123">
    <property type="entry name" value="Stap_Strp_toxin"/>
    <property type="match status" value="1"/>
</dbReference>
<evidence type="ECO:0000259" key="8">
    <source>
        <dbReference type="Pfam" id="PF02876"/>
    </source>
</evidence>
<keyword evidence="2" id="KW-0766">Superantigen</keyword>
<dbReference type="GO" id="GO:0005576">
    <property type="term" value="C:extracellular region"/>
    <property type="evidence" value="ECO:0007669"/>
    <property type="project" value="InterPro"/>
</dbReference>
<reference evidence="13 14" key="2">
    <citation type="submission" date="2019-11" db="EMBL/GenBank/DDBJ databases">
        <title>Implementation of targeted gown and glove precautions to prevent Staphylococcus aureus acquisition in community-based nursing homes.</title>
        <authorList>
            <person name="Stine O.C."/>
        </authorList>
    </citation>
    <scope>NUCLEOTIDE SEQUENCE [LARGE SCALE GENOMIC DNA]</scope>
    <source>
        <strain evidence="11 14">S_2023.LVRQ.AN</strain>
        <strain evidence="10 13">S_4031.LGMP.AI</strain>
    </source>
</reference>
<evidence type="ECO:0000313" key="12">
    <source>
        <dbReference type="Proteomes" id="UP000039437"/>
    </source>
</evidence>
<evidence type="ECO:0000256" key="4">
    <source>
        <dbReference type="ARBA" id="ARBA00022729"/>
    </source>
</evidence>
<dbReference type="Gene3D" id="2.40.50.110">
    <property type="match status" value="1"/>
</dbReference>
<comment type="similarity">
    <text evidence="1">Belongs to the staphylococcal/streptococcal toxin family.</text>
</comment>
<reference evidence="9 12" key="1">
    <citation type="submission" date="2015-04" db="EMBL/GenBank/DDBJ databases">
        <authorList>
            <person name="Syromyatnikov M.Y."/>
            <person name="Popov V.N."/>
        </authorList>
    </citation>
    <scope>NUCLEOTIDE SEQUENCE [LARGE SCALE GENOMIC DNA]</scope>
    <source>
        <strain evidence="9 12">AH1</strain>
    </source>
</reference>
<dbReference type="Proteomes" id="UP000039437">
    <property type="component" value="Unassembled WGS sequence"/>
</dbReference>
<keyword evidence="6" id="KW-1015">Disulfide bond</keyword>
<dbReference type="InterPro" id="IPR006173">
    <property type="entry name" value="Staph_tox_OB"/>
</dbReference>
<evidence type="ECO:0000313" key="13">
    <source>
        <dbReference type="Proteomes" id="UP000433366"/>
    </source>
</evidence>
<dbReference type="GO" id="GO:0090729">
    <property type="term" value="F:toxin activity"/>
    <property type="evidence" value="ECO:0007669"/>
    <property type="project" value="UniProtKB-KW"/>
</dbReference>
<evidence type="ECO:0000313" key="11">
    <source>
        <dbReference type="EMBL" id="MVL45124.1"/>
    </source>
</evidence>
<evidence type="ECO:0000256" key="5">
    <source>
        <dbReference type="ARBA" id="ARBA00022861"/>
    </source>
</evidence>
<dbReference type="InterPro" id="IPR008992">
    <property type="entry name" value="Enterotoxin"/>
</dbReference>
<dbReference type="AlphaFoldDB" id="A0A0U1MTA4"/>
<dbReference type="EMBL" id="WPVZ01000387">
    <property type="protein sequence ID" value="MVL45124.1"/>
    <property type="molecule type" value="Genomic_DNA"/>
</dbReference>
<dbReference type="Pfam" id="PF02876">
    <property type="entry name" value="Stap_Strp_tox_C"/>
    <property type="match status" value="1"/>
</dbReference>
<evidence type="ECO:0000256" key="1">
    <source>
        <dbReference type="ARBA" id="ARBA00008401"/>
    </source>
</evidence>
<evidence type="ECO:0000256" key="6">
    <source>
        <dbReference type="PIRSR" id="PIRSR613307-50"/>
    </source>
</evidence>
<organism evidence="9 12">
    <name type="scientific">Staphylococcus aureus</name>
    <dbReference type="NCBI Taxonomy" id="1280"/>
    <lineage>
        <taxon>Bacteria</taxon>
        <taxon>Bacillati</taxon>
        <taxon>Bacillota</taxon>
        <taxon>Bacilli</taxon>
        <taxon>Bacillales</taxon>
        <taxon>Staphylococcaceae</taxon>
        <taxon>Staphylococcus</taxon>
    </lineage>
</organism>
<dbReference type="PRINTS" id="PR00279">
    <property type="entry name" value="BACTRLTOXIN"/>
</dbReference>
<dbReference type="PRINTS" id="PR01898">
    <property type="entry name" value="SAGSUPRFAMLY"/>
</dbReference>
<evidence type="ECO:0000259" key="7">
    <source>
        <dbReference type="Pfam" id="PF01123"/>
    </source>
</evidence>
<evidence type="ECO:0000256" key="3">
    <source>
        <dbReference type="ARBA" id="ARBA00022656"/>
    </source>
</evidence>
<feature type="disulfide bond" evidence="6">
    <location>
        <begin position="117"/>
        <end position="134"/>
    </location>
</feature>
<dbReference type="InterPro" id="IPR006177">
    <property type="entry name" value="Toxin_bac"/>
</dbReference>
<dbReference type="PROSITE" id="PS00278">
    <property type="entry name" value="STAPH_STREP_TOXIN_2"/>
    <property type="match status" value="1"/>
</dbReference>
<dbReference type="Proteomes" id="UP000434412">
    <property type="component" value="Unassembled WGS sequence"/>
</dbReference>
<protein>
    <submittedName>
        <fullName evidence="9">Enterotoxin type G</fullName>
    </submittedName>
    <submittedName>
        <fullName evidence="10">Exotoxin</fullName>
    </submittedName>
</protein>
<sequence>MLNKILLLLFSVTFMLLFFSLHSVSAKPDPRPGELNRVSDYKKNKGTMGNVESLYKDKAVIAENVKNTRQFLGHDLIFPIPYSEYKEVKSEFINKKTADKFKDKRLDVFGIPYFYTCLVPKNESREEFIFDGVCIYGGVTMHSTADSISKNIIVPVTVDNKQQFSFTISTNKKTVTVQELDYKVRNWLTNNKKLYEFDGSAYETGYIKFIEENKDSFWYDLFPKKDLVPFIPYKFVNIYGDNKTIDASSVKIEVHLTTT</sequence>
<feature type="domain" description="Staphylococcal/Streptococcal toxin beta-grasp" evidence="8">
    <location>
        <begin position="150"/>
        <end position="256"/>
    </location>
</feature>
<dbReference type="InterPro" id="IPR006126">
    <property type="entry name" value="Staph/Strept_toxin_CS"/>
</dbReference>
<dbReference type="Proteomes" id="UP000433366">
    <property type="component" value="Unassembled WGS sequence"/>
</dbReference>
<dbReference type="InterPro" id="IPR016091">
    <property type="entry name" value="SuperAg_toxin_C"/>
</dbReference>
<keyword evidence="4" id="KW-0732">Signal</keyword>
<proteinExistence type="inferred from homology"/>
<keyword evidence="3" id="KW-0800">Toxin</keyword>
<feature type="domain" description="Staphylococcal/Streptococcal toxin OB-fold" evidence="7">
    <location>
        <begin position="50"/>
        <end position="140"/>
    </location>
</feature>
<dbReference type="PATRIC" id="fig|1280.3385.peg.2652"/>
<evidence type="ECO:0000313" key="14">
    <source>
        <dbReference type="Proteomes" id="UP000434412"/>
    </source>
</evidence>
<evidence type="ECO:0000313" key="9">
    <source>
        <dbReference type="EMBL" id="CRI18398.1"/>
    </source>
</evidence>
<dbReference type="EMBL" id="WPRH01000521">
    <property type="protein sequence ID" value="MVI56032.1"/>
    <property type="molecule type" value="Genomic_DNA"/>
</dbReference>
<dbReference type="SUPFAM" id="SSF54334">
    <property type="entry name" value="Superantigen toxins, C-terminal domain"/>
    <property type="match status" value="1"/>
</dbReference>
<name>A0A0U1MTA4_STAAU</name>
<dbReference type="RefSeq" id="WP_031888056.1">
    <property type="nucleotide sequence ID" value="NZ_CP121204.1"/>
</dbReference>
<evidence type="ECO:0000313" key="10">
    <source>
        <dbReference type="EMBL" id="MVI56032.1"/>
    </source>
</evidence>
<dbReference type="InterPro" id="IPR013307">
    <property type="entry name" value="Superantigen_bac"/>
</dbReference>
<gene>
    <name evidence="9" type="primary">entG</name>
    <name evidence="9" type="ORF">BN1321_410019</name>
    <name evidence="10" type="ORF">GO793_09230</name>
    <name evidence="11" type="ORF">GO941_06420</name>
</gene>
<dbReference type="SUPFAM" id="SSF50203">
    <property type="entry name" value="Bacterial enterotoxins"/>
    <property type="match status" value="1"/>
</dbReference>
<evidence type="ECO:0000256" key="2">
    <source>
        <dbReference type="ARBA" id="ARBA00022633"/>
    </source>
</evidence>
<accession>A0A0U1MTA4</accession>